<evidence type="ECO:0000313" key="1">
    <source>
        <dbReference type="EMBL" id="KAH9371825.1"/>
    </source>
</evidence>
<dbReference type="AlphaFoldDB" id="A0A9J6GAP3"/>
<comment type="caution">
    <text evidence="1">The sequence shown here is derived from an EMBL/GenBank/DDBJ whole genome shotgun (WGS) entry which is preliminary data.</text>
</comment>
<dbReference type="Gene3D" id="1.10.1380.10">
    <property type="entry name" value="Neutral endopeptidase , domain2"/>
    <property type="match status" value="1"/>
</dbReference>
<organism evidence="1 2">
    <name type="scientific">Haemaphysalis longicornis</name>
    <name type="common">Bush tick</name>
    <dbReference type="NCBI Taxonomy" id="44386"/>
    <lineage>
        <taxon>Eukaryota</taxon>
        <taxon>Metazoa</taxon>
        <taxon>Ecdysozoa</taxon>
        <taxon>Arthropoda</taxon>
        <taxon>Chelicerata</taxon>
        <taxon>Arachnida</taxon>
        <taxon>Acari</taxon>
        <taxon>Parasitiformes</taxon>
        <taxon>Ixodida</taxon>
        <taxon>Ixodoidea</taxon>
        <taxon>Ixodidae</taxon>
        <taxon>Haemaphysalinae</taxon>
        <taxon>Haemaphysalis</taxon>
    </lineage>
</organism>
<dbReference type="EMBL" id="JABSTR010000005">
    <property type="protein sequence ID" value="KAH9371825.1"/>
    <property type="molecule type" value="Genomic_DNA"/>
</dbReference>
<evidence type="ECO:0000313" key="2">
    <source>
        <dbReference type="Proteomes" id="UP000821853"/>
    </source>
</evidence>
<sequence length="130" mass="14495">MRGFDVVTLSDLDQGITHFLAATLPNRSVTPDTRVVLKSASFLQAHLVFALRESPPRAVMNYSGFLAFINLAPFFLDRYHLLRQLFAKSVLGRTLPDVSNTGRLCLVAVERVLPGCFARLSQHLFRSSGF</sequence>
<dbReference type="Proteomes" id="UP000821853">
    <property type="component" value="Chromosome 3"/>
</dbReference>
<protein>
    <submittedName>
        <fullName evidence="1">Uncharacterized protein</fullName>
    </submittedName>
</protein>
<accession>A0A9J6GAP3</accession>
<proteinExistence type="predicted"/>
<dbReference type="InterPro" id="IPR042089">
    <property type="entry name" value="Peptidase_M13_dom_2"/>
</dbReference>
<dbReference type="VEuPathDB" id="VectorBase:HLOH_052026"/>
<name>A0A9J6GAP3_HAELO</name>
<reference evidence="1 2" key="1">
    <citation type="journal article" date="2020" name="Cell">
        <title>Large-Scale Comparative Analyses of Tick Genomes Elucidate Their Genetic Diversity and Vector Capacities.</title>
        <authorList>
            <consortium name="Tick Genome and Microbiome Consortium (TIGMIC)"/>
            <person name="Jia N."/>
            <person name="Wang J."/>
            <person name="Shi W."/>
            <person name="Du L."/>
            <person name="Sun Y."/>
            <person name="Zhan W."/>
            <person name="Jiang J.F."/>
            <person name="Wang Q."/>
            <person name="Zhang B."/>
            <person name="Ji P."/>
            <person name="Bell-Sakyi L."/>
            <person name="Cui X.M."/>
            <person name="Yuan T.T."/>
            <person name="Jiang B.G."/>
            <person name="Yang W.F."/>
            <person name="Lam T.T."/>
            <person name="Chang Q.C."/>
            <person name="Ding S.J."/>
            <person name="Wang X.J."/>
            <person name="Zhu J.G."/>
            <person name="Ruan X.D."/>
            <person name="Zhao L."/>
            <person name="Wei J.T."/>
            <person name="Ye R.Z."/>
            <person name="Que T.C."/>
            <person name="Du C.H."/>
            <person name="Zhou Y.H."/>
            <person name="Cheng J.X."/>
            <person name="Dai P.F."/>
            <person name="Guo W.B."/>
            <person name="Han X.H."/>
            <person name="Huang E.J."/>
            <person name="Li L.F."/>
            <person name="Wei W."/>
            <person name="Gao Y.C."/>
            <person name="Liu J.Z."/>
            <person name="Shao H.Z."/>
            <person name="Wang X."/>
            <person name="Wang C.C."/>
            <person name="Yang T.C."/>
            <person name="Huo Q.B."/>
            <person name="Li W."/>
            <person name="Chen H.Y."/>
            <person name="Chen S.E."/>
            <person name="Zhou L.G."/>
            <person name="Ni X.B."/>
            <person name="Tian J.H."/>
            <person name="Sheng Y."/>
            <person name="Liu T."/>
            <person name="Pan Y.S."/>
            <person name="Xia L.Y."/>
            <person name="Li J."/>
            <person name="Zhao F."/>
            <person name="Cao W.C."/>
        </authorList>
    </citation>
    <scope>NUCLEOTIDE SEQUENCE [LARGE SCALE GENOMIC DNA]</scope>
    <source>
        <strain evidence="1">HaeL-2018</strain>
    </source>
</reference>
<keyword evidence="2" id="KW-1185">Reference proteome</keyword>
<dbReference type="OrthoDB" id="6491530at2759"/>
<gene>
    <name evidence="1" type="ORF">HPB48_021607</name>
</gene>